<proteinExistence type="predicted"/>
<protein>
    <submittedName>
        <fullName evidence="1">Uncharacterized protein</fullName>
    </submittedName>
</protein>
<name>A0A1T4PD88_9FIRM</name>
<organism evidence="1 2">
    <name type="scientific">Eubacterium ruminantium</name>
    <dbReference type="NCBI Taxonomy" id="42322"/>
    <lineage>
        <taxon>Bacteria</taxon>
        <taxon>Bacillati</taxon>
        <taxon>Bacillota</taxon>
        <taxon>Clostridia</taxon>
        <taxon>Eubacteriales</taxon>
        <taxon>Eubacteriaceae</taxon>
        <taxon>Eubacterium</taxon>
    </lineage>
</organism>
<dbReference type="Proteomes" id="UP000189857">
    <property type="component" value="Unassembled WGS sequence"/>
</dbReference>
<gene>
    <name evidence="1" type="ORF">SAMN02745110_01941</name>
</gene>
<reference evidence="1 2" key="1">
    <citation type="submission" date="2017-02" db="EMBL/GenBank/DDBJ databases">
        <authorList>
            <person name="Peterson S.W."/>
        </authorList>
    </citation>
    <scope>NUCLEOTIDE SEQUENCE [LARGE SCALE GENOMIC DNA]</scope>
    <source>
        <strain evidence="1 2">ATCC 17233</strain>
    </source>
</reference>
<dbReference type="RefSeq" id="WP_078787753.1">
    <property type="nucleotide sequence ID" value="NZ_FMTO01000010.1"/>
</dbReference>
<sequence>MNEEFLNRLKEALWDEISKEYQIEEMRYVANKKNNGVVAEGLMLKVSGYKLMPCVYLDRYIPFHETSFDNTVKEIAKCYKKALENTEQLGNNFDLSYETVRDKLFISLINYERNSERLEKCPYIMFNDLAIAFRVFLPVNNTGGSVLVDNNLAMMWGVNCEELWNTAIENMVREYPPVIRKLEDFLEGLIPFNSDDYGVQYTPIYVLTNDDMYYGASAILYSGITSELYDMVGEDYYLLPSSINEFLIIPANECFDRDYLKSMVTDINRTVVDATLYLSDSIYYYDHEDDKITKVL</sequence>
<dbReference type="AlphaFoldDB" id="A0A1T4PD88"/>
<dbReference type="Pfam" id="PF18941">
    <property type="entry name" value="DUF5688"/>
    <property type="match status" value="1"/>
</dbReference>
<accession>A0A1T4PD88</accession>
<keyword evidence="2" id="KW-1185">Reference proteome</keyword>
<dbReference type="EMBL" id="FUXA01000011">
    <property type="protein sequence ID" value="SJZ89166.1"/>
    <property type="molecule type" value="Genomic_DNA"/>
</dbReference>
<evidence type="ECO:0000313" key="2">
    <source>
        <dbReference type="Proteomes" id="UP000189857"/>
    </source>
</evidence>
<dbReference type="InterPro" id="IPR043743">
    <property type="entry name" value="DUF5688"/>
</dbReference>
<dbReference type="OrthoDB" id="1655031at2"/>
<evidence type="ECO:0000313" key="1">
    <source>
        <dbReference type="EMBL" id="SJZ89166.1"/>
    </source>
</evidence>